<keyword evidence="3" id="KW-1185">Reference proteome</keyword>
<dbReference type="EMBL" id="CP003697">
    <property type="protein sequence ID" value="AGF72208.1"/>
    <property type="molecule type" value="Genomic_DNA"/>
</dbReference>
<sequence>MTLRRTAAATVVSALLFAGLTAPTAGASETSVTDGTCTVSASAREYENFVSAAGVFAANWAREIIRDTPAVSADMSTARAWYADKTSEEVDSRPEEVRAAEERIDAAGVRAGYREGETLAPLQLLILRNDRRTHGSVSWFDSHRMTTSEARTRLADARSSGQPAILASTRTDLSVPADEAWNRAWEATPQIQAQHDAALAELELCAEGTPGEVNRTTGNVSVSEAPTPAPTVSGGLAGIVSGLYAAVVQLLSRHIPELRALFTG</sequence>
<keyword evidence="1" id="KW-0732">Signal</keyword>
<evidence type="ECO:0000313" key="2">
    <source>
        <dbReference type="EMBL" id="AGF72208.1"/>
    </source>
</evidence>
<dbReference type="KEGG" id="chn:A605_06010"/>
<dbReference type="Proteomes" id="UP000011723">
    <property type="component" value="Chromosome"/>
</dbReference>
<dbReference type="OrthoDB" id="4409546at2"/>
<gene>
    <name evidence="2" type="ORF">A605_06010</name>
</gene>
<protein>
    <recommendedName>
        <fullName evidence="4">Secreted protein</fullName>
    </recommendedName>
</protein>
<organism evidence="2 3">
    <name type="scientific">Corynebacterium halotolerans YIM 70093 = DSM 44683</name>
    <dbReference type="NCBI Taxonomy" id="1121362"/>
    <lineage>
        <taxon>Bacteria</taxon>
        <taxon>Bacillati</taxon>
        <taxon>Actinomycetota</taxon>
        <taxon>Actinomycetes</taxon>
        <taxon>Mycobacteriales</taxon>
        <taxon>Corynebacteriaceae</taxon>
        <taxon>Corynebacterium</taxon>
    </lineage>
</organism>
<feature type="signal peptide" evidence="1">
    <location>
        <begin position="1"/>
        <end position="27"/>
    </location>
</feature>
<dbReference type="AlphaFoldDB" id="M1NLC2"/>
<proteinExistence type="predicted"/>
<dbReference type="RefSeq" id="WP_015400627.1">
    <property type="nucleotide sequence ID" value="NC_020302.1"/>
</dbReference>
<evidence type="ECO:0000256" key="1">
    <source>
        <dbReference type="SAM" id="SignalP"/>
    </source>
</evidence>
<evidence type="ECO:0008006" key="4">
    <source>
        <dbReference type="Google" id="ProtNLM"/>
    </source>
</evidence>
<accession>M1NLC2</accession>
<feature type="chain" id="PRO_5004016063" description="Secreted protein" evidence="1">
    <location>
        <begin position="28"/>
        <end position="264"/>
    </location>
</feature>
<name>M1NLC2_9CORY</name>
<reference evidence="2 3" key="1">
    <citation type="journal article" date="2012" name="Stand. Genomic Sci.">
        <title>Genome sequence of the halotolerant bacterium Corynebacterium halotolerans type strain YIM 70093(T) (= DSM 44683(T)).</title>
        <authorList>
            <person name="Ruckert C."/>
            <person name="Albersmeier A."/>
            <person name="Al-Dilaimi A."/>
            <person name="Niehaus K."/>
            <person name="Szczepanowski R."/>
            <person name="Kalinowski J."/>
        </authorList>
    </citation>
    <scope>NUCLEOTIDE SEQUENCE [LARGE SCALE GENOMIC DNA]</scope>
    <source>
        <strain evidence="2">YIM 70093</strain>
    </source>
</reference>
<evidence type="ECO:0000313" key="3">
    <source>
        <dbReference type="Proteomes" id="UP000011723"/>
    </source>
</evidence>
<dbReference type="HOGENOM" id="CLU_1088668_0_0_11"/>
<dbReference type="PATRIC" id="fig|1121362.3.peg.1211"/>